<protein>
    <submittedName>
        <fullName evidence="1">Uncharacterized protein</fullName>
    </submittedName>
</protein>
<proteinExistence type="predicted"/>
<dbReference type="Gramene" id="rna6378">
    <property type="protein sequence ID" value="RHN82233.1"/>
    <property type="gene ID" value="gene6378"/>
</dbReference>
<dbReference type="Proteomes" id="UP000265566">
    <property type="component" value="Chromosome 1"/>
</dbReference>
<evidence type="ECO:0000313" key="2">
    <source>
        <dbReference type="Proteomes" id="UP000265566"/>
    </source>
</evidence>
<dbReference type="EMBL" id="PSQE01000001">
    <property type="protein sequence ID" value="RHN82233.1"/>
    <property type="molecule type" value="Genomic_DNA"/>
</dbReference>
<organism evidence="1 2">
    <name type="scientific">Medicago truncatula</name>
    <name type="common">Barrel medic</name>
    <name type="synonym">Medicago tribuloides</name>
    <dbReference type="NCBI Taxonomy" id="3880"/>
    <lineage>
        <taxon>Eukaryota</taxon>
        <taxon>Viridiplantae</taxon>
        <taxon>Streptophyta</taxon>
        <taxon>Embryophyta</taxon>
        <taxon>Tracheophyta</taxon>
        <taxon>Spermatophyta</taxon>
        <taxon>Magnoliopsida</taxon>
        <taxon>eudicotyledons</taxon>
        <taxon>Gunneridae</taxon>
        <taxon>Pentapetalae</taxon>
        <taxon>rosids</taxon>
        <taxon>fabids</taxon>
        <taxon>Fabales</taxon>
        <taxon>Fabaceae</taxon>
        <taxon>Papilionoideae</taxon>
        <taxon>50 kb inversion clade</taxon>
        <taxon>NPAAA clade</taxon>
        <taxon>Hologalegina</taxon>
        <taxon>IRL clade</taxon>
        <taxon>Trifolieae</taxon>
        <taxon>Medicago</taxon>
    </lineage>
</organism>
<name>A0A396K214_MEDTR</name>
<reference evidence="2" key="1">
    <citation type="journal article" date="2018" name="Nat. Plants">
        <title>Whole-genome landscape of Medicago truncatula symbiotic genes.</title>
        <authorList>
            <person name="Pecrix Y."/>
            <person name="Staton S.E."/>
            <person name="Sallet E."/>
            <person name="Lelandais-Briere C."/>
            <person name="Moreau S."/>
            <person name="Carrere S."/>
            <person name="Blein T."/>
            <person name="Jardinaud M.F."/>
            <person name="Latrasse D."/>
            <person name="Zouine M."/>
            <person name="Zahm M."/>
            <person name="Kreplak J."/>
            <person name="Mayjonade B."/>
            <person name="Satge C."/>
            <person name="Perez M."/>
            <person name="Cauet S."/>
            <person name="Marande W."/>
            <person name="Chantry-Darmon C."/>
            <person name="Lopez-Roques C."/>
            <person name="Bouchez O."/>
            <person name="Berard A."/>
            <person name="Debelle F."/>
            <person name="Munos S."/>
            <person name="Bendahmane A."/>
            <person name="Berges H."/>
            <person name="Niebel A."/>
            <person name="Buitink J."/>
            <person name="Frugier F."/>
            <person name="Benhamed M."/>
            <person name="Crespi M."/>
            <person name="Gouzy J."/>
            <person name="Gamas P."/>
        </authorList>
    </citation>
    <scope>NUCLEOTIDE SEQUENCE [LARGE SCALE GENOMIC DNA]</scope>
    <source>
        <strain evidence="2">cv. Jemalong A17</strain>
    </source>
</reference>
<comment type="caution">
    <text evidence="1">The sequence shown here is derived from an EMBL/GenBank/DDBJ whole genome shotgun (WGS) entry which is preliminary data.</text>
</comment>
<gene>
    <name evidence="1" type="ORF">MtrunA17_Chr1g0207731</name>
</gene>
<evidence type="ECO:0000313" key="1">
    <source>
        <dbReference type="EMBL" id="RHN82233.1"/>
    </source>
</evidence>
<accession>A0A396K214</accession>
<dbReference type="AlphaFoldDB" id="A0A396K214"/>
<sequence>MDFYQPFNLRLTPHIKPIFNSPAAFTKPLPMLKEVGGVWLRSGKAYGC</sequence>